<evidence type="ECO:0000313" key="3">
    <source>
        <dbReference type="Proteomes" id="UP000464378"/>
    </source>
</evidence>
<organism evidence="2">
    <name type="scientific">Tuwongella immobilis</name>
    <dbReference type="NCBI Taxonomy" id="692036"/>
    <lineage>
        <taxon>Bacteria</taxon>
        <taxon>Pseudomonadati</taxon>
        <taxon>Planctomycetota</taxon>
        <taxon>Planctomycetia</taxon>
        <taxon>Gemmatales</taxon>
        <taxon>Gemmataceae</taxon>
        <taxon>Tuwongella</taxon>
    </lineage>
</organism>
<dbReference type="EMBL" id="LR586016">
    <property type="protein sequence ID" value="VIP03356.1"/>
    <property type="molecule type" value="Genomic_DNA"/>
</dbReference>
<sequence length="147" mass="17003">MSELMESLYSRPAEPQPPRPRKIKTVPFVELYRDRLQGVASSDSDIERVYCAFITAVTGEHYSSTNNDRPDAGTAKRIRYLVDEAYAQYGEARVRRFLQLAQDPRSRLGPQRRAPASEVFSRFLNYLKFLDRQIADPAIPEMAWFLE</sequence>
<protein>
    <submittedName>
        <fullName evidence="2">Uncharacterized protein</fullName>
    </submittedName>
</protein>
<dbReference type="KEGG" id="tim:GMBLW1_06040"/>
<dbReference type="AlphaFoldDB" id="A0A6C2YPH1"/>
<gene>
    <name evidence="2" type="ORF">GMBLW1_06040</name>
</gene>
<reference evidence="2" key="1">
    <citation type="submission" date="2019-04" db="EMBL/GenBank/DDBJ databases">
        <authorList>
            <consortium name="Science for Life Laboratories"/>
        </authorList>
    </citation>
    <scope>NUCLEOTIDE SEQUENCE</scope>
    <source>
        <strain evidence="2">MBLW1</strain>
    </source>
</reference>
<dbReference type="Proteomes" id="UP000464378">
    <property type="component" value="Chromosome"/>
</dbReference>
<name>A0A6C2YPH1_9BACT</name>
<keyword evidence="3" id="KW-1185">Reference proteome</keyword>
<evidence type="ECO:0000313" key="2">
    <source>
        <dbReference type="EMBL" id="VIP03356.1"/>
    </source>
</evidence>
<dbReference type="InParanoid" id="A0A6C2YPH1"/>
<dbReference type="EMBL" id="LR593887">
    <property type="protein sequence ID" value="VTS04084.1"/>
    <property type="molecule type" value="Genomic_DNA"/>
</dbReference>
<accession>A0A6C2YPH1</accession>
<feature type="region of interest" description="Disordered" evidence="1">
    <location>
        <begin position="1"/>
        <end position="21"/>
    </location>
</feature>
<proteinExistence type="predicted"/>
<dbReference type="RefSeq" id="WP_197740713.1">
    <property type="nucleotide sequence ID" value="NZ_LR593887.1"/>
</dbReference>
<evidence type="ECO:0000256" key="1">
    <source>
        <dbReference type="SAM" id="MobiDB-lite"/>
    </source>
</evidence>